<dbReference type="Proteomes" id="UP000596661">
    <property type="component" value="Unassembled WGS sequence"/>
</dbReference>
<dbReference type="Gramene" id="evm.model.ctgX2.52">
    <property type="protein sequence ID" value="cds.evm.model.ctgX2.52"/>
    <property type="gene ID" value="evm.TU.ctgX2.52"/>
</dbReference>
<dbReference type="AlphaFoldDB" id="A0A803QRY9"/>
<evidence type="ECO:0000313" key="1">
    <source>
        <dbReference type="EnsemblPlants" id="cds.evm.model.ctgX2.52"/>
    </source>
</evidence>
<keyword evidence="2" id="KW-1185">Reference proteome</keyword>
<protein>
    <submittedName>
        <fullName evidence="1">Uncharacterized protein</fullName>
    </submittedName>
</protein>
<dbReference type="EnsemblPlants" id="evm.model.ctgX2.52">
    <property type="protein sequence ID" value="cds.evm.model.ctgX2.52"/>
    <property type="gene ID" value="evm.TU.ctgX2.52"/>
</dbReference>
<sequence>SVLVWDYVQVQYETEDSVCWVQDLDRTIDAFRDHYQYQSRIWINILGLVWLVRMKFNLIFDAGFTLGASPFLIWSCEFLVRSHSGVLALGLDSSSVQ</sequence>
<accession>A0A803QRY9</accession>
<reference evidence="1" key="1">
    <citation type="submission" date="2021-03" db="UniProtKB">
        <authorList>
            <consortium name="EnsemblPlants"/>
        </authorList>
    </citation>
    <scope>IDENTIFICATION</scope>
</reference>
<name>A0A803QRY9_CANSA</name>
<evidence type="ECO:0000313" key="2">
    <source>
        <dbReference type="Proteomes" id="UP000596661"/>
    </source>
</evidence>
<proteinExistence type="predicted"/>
<organism evidence="1 2">
    <name type="scientific">Cannabis sativa</name>
    <name type="common">Hemp</name>
    <name type="synonym">Marijuana</name>
    <dbReference type="NCBI Taxonomy" id="3483"/>
    <lineage>
        <taxon>Eukaryota</taxon>
        <taxon>Viridiplantae</taxon>
        <taxon>Streptophyta</taxon>
        <taxon>Embryophyta</taxon>
        <taxon>Tracheophyta</taxon>
        <taxon>Spermatophyta</taxon>
        <taxon>Magnoliopsida</taxon>
        <taxon>eudicotyledons</taxon>
        <taxon>Gunneridae</taxon>
        <taxon>Pentapetalae</taxon>
        <taxon>rosids</taxon>
        <taxon>fabids</taxon>
        <taxon>Rosales</taxon>
        <taxon>Cannabaceae</taxon>
        <taxon>Cannabis</taxon>
    </lineage>
</organism>